<gene>
    <name evidence="1" type="ORF">CCACVL1_00250</name>
</gene>
<protein>
    <submittedName>
        <fullName evidence="1">Uncharacterized protein</fullName>
    </submittedName>
</protein>
<reference evidence="1 2" key="1">
    <citation type="submission" date="2013-09" db="EMBL/GenBank/DDBJ databases">
        <title>Corchorus capsularis genome sequencing.</title>
        <authorList>
            <person name="Alam M."/>
            <person name="Haque M.S."/>
            <person name="Islam M.S."/>
            <person name="Emdad E.M."/>
            <person name="Islam M.M."/>
            <person name="Ahmed B."/>
            <person name="Halim A."/>
            <person name="Hossen Q.M.M."/>
            <person name="Hossain M.Z."/>
            <person name="Ahmed R."/>
            <person name="Khan M.M."/>
            <person name="Islam R."/>
            <person name="Rashid M.M."/>
            <person name="Khan S.A."/>
            <person name="Rahman M.S."/>
            <person name="Alam M."/>
        </authorList>
    </citation>
    <scope>NUCLEOTIDE SEQUENCE [LARGE SCALE GENOMIC DNA]</scope>
    <source>
        <strain evidence="2">cv. CVL-1</strain>
        <tissue evidence="1">Whole seedling</tissue>
    </source>
</reference>
<dbReference type="Proteomes" id="UP000188268">
    <property type="component" value="Unassembled WGS sequence"/>
</dbReference>
<feature type="non-terminal residue" evidence="1">
    <location>
        <position position="24"/>
    </location>
</feature>
<dbReference type="Gramene" id="OMP11808">
    <property type="protein sequence ID" value="OMP11808"/>
    <property type="gene ID" value="CCACVL1_00250"/>
</dbReference>
<organism evidence="1 2">
    <name type="scientific">Corchorus capsularis</name>
    <name type="common">Jute</name>
    <dbReference type="NCBI Taxonomy" id="210143"/>
    <lineage>
        <taxon>Eukaryota</taxon>
        <taxon>Viridiplantae</taxon>
        <taxon>Streptophyta</taxon>
        <taxon>Embryophyta</taxon>
        <taxon>Tracheophyta</taxon>
        <taxon>Spermatophyta</taxon>
        <taxon>Magnoliopsida</taxon>
        <taxon>eudicotyledons</taxon>
        <taxon>Gunneridae</taxon>
        <taxon>Pentapetalae</taxon>
        <taxon>rosids</taxon>
        <taxon>malvids</taxon>
        <taxon>Malvales</taxon>
        <taxon>Malvaceae</taxon>
        <taxon>Grewioideae</taxon>
        <taxon>Apeibeae</taxon>
        <taxon>Corchorus</taxon>
    </lineage>
</organism>
<comment type="caution">
    <text evidence="1">The sequence shown here is derived from an EMBL/GenBank/DDBJ whole genome shotgun (WGS) entry which is preliminary data.</text>
</comment>
<dbReference type="EMBL" id="AWWV01000830">
    <property type="protein sequence ID" value="OMP11808.1"/>
    <property type="molecule type" value="Genomic_DNA"/>
</dbReference>
<dbReference type="AlphaFoldDB" id="A0A1R3KXQ3"/>
<keyword evidence="2" id="KW-1185">Reference proteome</keyword>
<feature type="non-terminal residue" evidence="1">
    <location>
        <position position="1"/>
    </location>
</feature>
<accession>A0A1R3KXQ3</accession>
<proteinExistence type="predicted"/>
<name>A0A1R3KXQ3_COCAP</name>
<sequence length="24" mass="2731">VMDSILGRKLKPCLTSFSFFIGRD</sequence>
<evidence type="ECO:0000313" key="2">
    <source>
        <dbReference type="Proteomes" id="UP000188268"/>
    </source>
</evidence>
<evidence type="ECO:0000313" key="1">
    <source>
        <dbReference type="EMBL" id="OMP11808.1"/>
    </source>
</evidence>